<dbReference type="Proteomes" id="UP000054047">
    <property type="component" value="Unassembled WGS sequence"/>
</dbReference>
<dbReference type="PANTHER" id="PTHR46866:SF1">
    <property type="entry name" value="GH12955P"/>
    <property type="match status" value="1"/>
</dbReference>
<sequence>MTARPIKRLLSKRYGPVISARFITANLLRVLGSCYTGMALLGSNQEPESVFTLSLVGDECGARVEACLSEIAATYSVTFVTAVSLLYNISMRIGLENTRMYARKPFELMFETFGKLYEADEQLKISPKKLDPAE</sequence>
<reference evidence="1 2" key="1">
    <citation type="submission" date="2013-12" db="EMBL/GenBank/DDBJ databases">
        <title>Draft genome of the parsitic nematode Ancylostoma duodenale.</title>
        <authorList>
            <person name="Mitreva M."/>
        </authorList>
    </citation>
    <scope>NUCLEOTIDE SEQUENCE [LARGE SCALE GENOMIC DNA]</scope>
    <source>
        <strain evidence="1 2">Zhejiang</strain>
    </source>
</reference>
<protein>
    <submittedName>
        <fullName evidence="1">Uncharacterized protein</fullName>
    </submittedName>
</protein>
<organism evidence="1 2">
    <name type="scientific">Ancylostoma duodenale</name>
    <dbReference type="NCBI Taxonomy" id="51022"/>
    <lineage>
        <taxon>Eukaryota</taxon>
        <taxon>Metazoa</taxon>
        <taxon>Ecdysozoa</taxon>
        <taxon>Nematoda</taxon>
        <taxon>Chromadorea</taxon>
        <taxon>Rhabditida</taxon>
        <taxon>Rhabditina</taxon>
        <taxon>Rhabditomorpha</taxon>
        <taxon>Strongyloidea</taxon>
        <taxon>Ancylostomatidae</taxon>
        <taxon>Ancylostomatinae</taxon>
        <taxon>Ancylostoma</taxon>
    </lineage>
</organism>
<evidence type="ECO:0000313" key="1">
    <source>
        <dbReference type="EMBL" id="KIH50076.1"/>
    </source>
</evidence>
<gene>
    <name evidence="1" type="ORF">ANCDUO_19848</name>
</gene>
<dbReference type="EMBL" id="KN750906">
    <property type="protein sequence ID" value="KIH50076.1"/>
    <property type="molecule type" value="Genomic_DNA"/>
</dbReference>
<accession>A0A0C2FYZ2</accession>
<proteinExistence type="predicted"/>
<dbReference type="PANTHER" id="PTHR46866">
    <property type="entry name" value="GH12955P"/>
    <property type="match status" value="1"/>
</dbReference>
<feature type="non-terminal residue" evidence="1">
    <location>
        <position position="134"/>
    </location>
</feature>
<dbReference type="AlphaFoldDB" id="A0A0C2FYZ2"/>
<name>A0A0C2FYZ2_9BILA</name>
<evidence type="ECO:0000313" key="2">
    <source>
        <dbReference type="Proteomes" id="UP000054047"/>
    </source>
</evidence>
<keyword evidence="2" id="KW-1185">Reference proteome</keyword>
<dbReference type="OrthoDB" id="5848946at2759"/>